<accession>A0ABD3MQ66</accession>
<dbReference type="EMBL" id="JALLAZ020001821">
    <property type="protein sequence ID" value="KAL3762645.1"/>
    <property type="molecule type" value="Genomic_DNA"/>
</dbReference>
<comment type="caution">
    <text evidence="2">The sequence shown here is derived from an EMBL/GenBank/DDBJ whole genome shotgun (WGS) entry which is preliminary data.</text>
</comment>
<organism evidence="2 3">
    <name type="scientific">Stephanodiscus triporus</name>
    <dbReference type="NCBI Taxonomy" id="2934178"/>
    <lineage>
        <taxon>Eukaryota</taxon>
        <taxon>Sar</taxon>
        <taxon>Stramenopiles</taxon>
        <taxon>Ochrophyta</taxon>
        <taxon>Bacillariophyta</taxon>
        <taxon>Coscinodiscophyceae</taxon>
        <taxon>Thalassiosirophycidae</taxon>
        <taxon>Stephanodiscales</taxon>
        <taxon>Stephanodiscaceae</taxon>
        <taxon>Stephanodiscus</taxon>
    </lineage>
</organism>
<keyword evidence="3" id="KW-1185">Reference proteome</keyword>
<gene>
    <name evidence="2" type="ORF">ACHAW5_007216</name>
</gene>
<evidence type="ECO:0000256" key="1">
    <source>
        <dbReference type="SAM" id="MobiDB-lite"/>
    </source>
</evidence>
<sequence length="255" mass="28652">MQPAEKELLKENLYKQKVQRILHKHKRLLLAAYDPSPPNAIHESGEPARIKNQYASERAIIDRVIANERSAFLCGIALSGLAFASLRFVPRYLLSKMNPEKLKKLDEAEAISFKAKSGRIQKSMTVIFEVALSGLVGWRVGYTKMSSQNANSYEEIAKIPLCSGRSSISDKACPDLVDLVHNEIPHSFWENLDNKGEGRLQDPQRWRAVRTFADNCMKRNMFEESFREKNGLGPHSAVDIPEGGVPNDTSPTSNQ</sequence>
<reference evidence="2 3" key="1">
    <citation type="submission" date="2024-10" db="EMBL/GenBank/DDBJ databases">
        <title>Updated reference genomes for cyclostephanoid diatoms.</title>
        <authorList>
            <person name="Roberts W.R."/>
            <person name="Alverson A.J."/>
        </authorList>
    </citation>
    <scope>NUCLEOTIDE SEQUENCE [LARGE SCALE GENOMIC DNA]</scope>
    <source>
        <strain evidence="2 3">AJA276-08</strain>
    </source>
</reference>
<evidence type="ECO:0000313" key="2">
    <source>
        <dbReference type="EMBL" id="KAL3762645.1"/>
    </source>
</evidence>
<protein>
    <submittedName>
        <fullName evidence="2">Uncharacterized protein</fullName>
    </submittedName>
</protein>
<name>A0ABD3MQ66_9STRA</name>
<dbReference type="Proteomes" id="UP001530315">
    <property type="component" value="Unassembled WGS sequence"/>
</dbReference>
<evidence type="ECO:0000313" key="3">
    <source>
        <dbReference type="Proteomes" id="UP001530315"/>
    </source>
</evidence>
<proteinExistence type="predicted"/>
<dbReference type="AlphaFoldDB" id="A0ABD3MQ66"/>
<feature type="region of interest" description="Disordered" evidence="1">
    <location>
        <begin position="230"/>
        <end position="255"/>
    </location>
</feature>